<protein>
    <submittedName>
        <fullName evidence="1">Uncharacterized protein</fullName>
    </submittedName>
</protein>
<name>A0A645J8X8_9ZZZZ</name>
<comment type="caution">
    <text evidence="1">The sequence shown here is derived from an EMBL/GenBank/DDBJ whole genome shotgun (WGS) entry which is preliminary data.</text>
</comment>
<gene>
    <name evidence="1" type="ORF">SDC9_207794</name>
</gene>
<dbReference type="EMBL" id="VSSQ01134839">
    <property type="protein sequence ID" value="MPN60071.1"/>
    <property type="molecule type" value="Genomic_DNA"/>
</dbReference>
<dbReference type="AlphaFoldDB" id="A0A645J8X8"/>
<reference evidence="1" key="1">
    <citation type="submission" date="2019-08" db="EMBL/GenBank/DDBJ databases">
        <authorList>
            <person name="Kucharzyk K."/>
            <person name="Murdoch R.W."/>
            <person name="Higgins S."/>
            <person name="Loffler F."/>
        </authorList>
    </citation>
    <scope>NUCLEOTIDE SEQUENCE</scope>
</reference>
<organism evidence="1">
    <name type="scientific">bioreactor metagenome</name>
    <dbReference type="NCBI Taxonomy" id="1076179"/>
    <lineage>
        <taxon>unclassified sequences</taxon>
        <taxon>metagenomes</taxon>
        <taxon>ecological metagenomes</taxon>
    </lineage>
</organism>
<evidence type="ECO:0000313" key="1">
    <source>
        <dbReference type="EMBL" id="MPN60071.1"/>
    </source>
</evidence>
<accession>A0A645J8X8</accession>
<proteinExistence type="predicted"/>
<sequence length="94" mass="10072">MLNACSGVFYCFFLNQSHGDAIIAGTEENISVISARCDSVSTVPVETAIFCLTCAGFSAPSKSDVTPSISLIYEKAVWAMEIPCFSEKFLSACK</sequence>